<dbReference type="GO" id="GO:0005886">
    <property type="term" value="C:plasma membrane"/>
    <property type="evidence" value="ECO:0007669"/>
    <property type="project" value="UniProtKB-SubCell"/>
</dbReference>
<organism evidence="11 12">
    <name type="scientific">Cellulosimicrobium protaetiae</name>
    <dbReference type="NCBI Taxonomy" id="2587808"/>
    <lineage>
        <taxon>Bacteria</taxon>
        <taxon>Bacillati</taxon>
        <taxon>Actinomycetota</taxon>
        <taxon>Actinomycetes</taxon>
        <taxon>Micrococcales</taxon>
        <taxon>Promicromonosporaceae</taxon>
        <taxon>Cellulosimicrobium</taxon>
    </lineage>
</organism>
<feature type="transmembrane region" description="Helical" evidence="8">
    <location>
        <begin position="168"/>
        <end position="187"/>
    </location>
</feature>
<dbReference type="InterPro" id="IPR036514">
    <property type="entry name" value="SGNH_hydro_sf"/>
</dbReference>
<evidence type="ECO:0000259" key="10">
    <source>
        <dbReference type="Pfam" id="PF19040"/>
    </source>
</evidence>
<dbReference type="SUPFAM" id="SSF52266">
    <property type="entry name" value="SGNH hydrolase"/>
    <property type="match status" value="1"/>
</dbReference>
<feature type="transmembrane region" description="Helical" evidence="8">
    <location>
        <begin position="146"/>
        <end position="161"/>
    </location>
</feature>
<evidence type="ECO:0000256" key="4">
    <source>
        <dbReference type="ARBA" id="ARBA00022692"/>
    </source>
</evidence>
<keyword evidence="6 8" id="KW-0472">Membrane</keyword>
<dbReference type="InterPro" id="IPR002656">
    <property type="entry name" value="Acyl_transf_3_dom"/>
</dbReference>
<feature type="transmembrane region" description="Helical" evidence="8">
    <location>
        <begin position="225"/>
        <end position="243"/>
    </location>
</feature>
<feature type="transmembrane region" description="Helical" evidence="8">
    <location>
        <begin position="319"/>
        <end position="337"/>
    </location>
</feature>
<dbReference type="PANTHER" id="PTHR23028">
    <property type="entry name" value="ACETYLTRANSFERASE"/>
    <property type="match status" value="1"/>
</dbReference>
<dbReference type="OrthoDB" id="3404679at2"/>
<keyword evidence="4 8" id="KW-0812">Transmembrane</keyword>
<name>A0A6M5ULF6_9MICO</name>
<keyword evidence="3" id="KW-0808">Transferase</keyword>
<gene>
    <name evidence="11" type="ORF">FIC82_007665</name>
</gene>
<evidence type="ECO:0000313" key="11">
    <source>
        <dbReference type="EMBL" id="QJW38312.1"/>
    </source>
</evidence>
<dbReference type="AlphaFoldDB" id="A0A6M5ULF6"/>
<dbReference type="KEGG" id="cprt:FIC82_007665"/>
<feature type="transmembrane region" description="Helical" evidence="8">
    <location>
        <begin position="255"/>
        <end position="273"/>
    </location>
</feature>
<evidence type="ECO:0000256" key="3">
    <source>
        <dbReference type="ARBA" id="ARBA00022679"/>
    </source>
</evidence>
<feature type="domain" description="SGNH" evidence="10">
    <location>
        <begin position="439"/>
        <end position="657"/>
    </location>
</feature>
<evidence type="ECO:0000256" key="5">
    <source>
        <dbReference type="ARBA" id="ARBA00022989"/>
    </source>
</evidence>
<dbReference type="InterPro" id="IPR043968">
    <property type="entry name" value="SGNH"/>
</dbReference>
<comment type="subcellular location">
    <subcellularLocation>
        <location evidence="1">Cell membrane</location>
        <topology evidence="1">Multi-pass membrane protein</topology>
    </subcellularLocation>
</comment>
<dbReference type="Proteomes" id="UP000451354">
    <property type="component" value="Chromosome"/>
</dbReference>
<feature type="transmembrane region" description="Helical" evidence="8">
    <location>
        <begin position="280"/>
        <end position="299"/>
    </location>
</feature>
<dbReference type="InterPro" id="IPR050879">
    <property type="entry name" value="Acyltransferase_3"/>
</dbReference>
<proteinExistence type="predicted"/>
<evidence type="ECO:0000256" key="6">
    <source>
        <dbReference type="ARBA" id="ARBA00023136"/>
    </source>
</evidence>
<protein>
    <submittedName>
        <fullName evidence="11">Acyltransferase</fullName>
    </submittedName>
</protein>
<feature type="transmembrane region" description="Helical" evidence="8">
    <location>
        <begin position="36"/>
        <end position="54"/>
    </location>
</feature>
<dbReference type="GO" id="GO:0009103">
    <property type="term" value="P:lipopolysaccharide biosynthetic process"/>
    <property type="evidence" value="ECO:0007669"/>
    <property type="project" value="TreeGrafter"/>
</dbReference>
<feature type="domain" description="Acyltransferase 3" evidence="9">
    <location>
        <begin position="9"/>
        <end position="337"/>
    </location>
</feature>
<evidence type="ECO:0000256" key="2">
    <source>
        <dbReference type="ARBA" id="ARBA00022475"/>
    </source>
</evidence>
<evidence type="ECO:0000313" key="12">
    <source>
        <dbReference type="Proteomes" id="UP000451354"/>
    </source>
</evidence>
<dbReference type="Pfam" id="PF01757">
    <property type="entry name" value="Acyl_transf_3"/>
    <property type="match status" value="1"/>
</dbReference>
<keyword evidence="2" id="KW-1003">Cell membrane</keyword>
<keyword evidence="7 11" id="KW-0012">Acyltransferase</keyword>
<evidence type="ECO:0000256" key="1">
    <source>
        <dbReference type="ARBA" id="ARBA00004651"/>
    </source>
</evidence>
<feature type="transmembrane region" description="Helical" evidence="8">
    <location>
        <begin position="358"/>
        <end position="380"/>
    </location>
</feature>
<keyword evidence="12" id="KW-1185">Reference proteome</keyword>
<evidence type="ECO:0000256" key="7">
    <source>
        <dbReference type="ARBA" id="ARBA00023315"/>
    </source>
</evidence>
<keyword evidence="5 8" id="KW-1133">Transmembrane helix</keyword>
<accession>A0A6M5ULF6</accession>
<dbReference type="GO" id="GO:0016747">
    <property type="term" value="F:acyltransferase activity, transferring groups other than amino-acyl groups"/>
    <property type="evidence" value="ECO:0007669"/>
    <property type="project" value="InterPro"/>
</dbReference>
<reference evidence="11 12" key="1">
    <citation type="journal article" date="2022" name="Int. J. Syst. Evol. Microbiol.">
        <title>Cellulosimicrobium protaetiae sp. nov., isolated from the gut of the larva of Protaetia brevitarsis seulensis.</title>
        <authorList>
            <person name="Le Han H."/>
            <person name="Nguyen T.T.H."/>
            <person name="Li Z."/>
            <person name="Shin N.R."/>
            <person name="Kim S.G."/>
        </authorList>
    </citation>
    <scope>NUCLEOTIDE SEQUENCE [LARGE SCALE GENOMIC DNA]</scope>
    <source>
        <strain evidence="11 12">BI34</strain>
    </source>
</reference>
<evidence type="ECO:0000259" key="9">
    <source>
        <dbReference type="Pfam" id="PF01757"/>
    </source>
</evidence>
<dbReference type="Gene3D" id="3.40.50.1110">
    <property type="entry name" value="SGNH hydrolase"/>
    <property type="match status" value="1"/>
</dbReference>
<evidence type="ECO:0000256" key="8">
    <source>
        <dbReference type="SAM" id="Phobius"/>
    </source>
</evidence>
<feature type="transmembrane region" description="Helical" evidence="8">
    <location>
        <begin position="75"/>
        <end position="94"/>
    </location>
</feature>
<sequence length="667" mass="70135">MPDRFRLDVQGLRAVAVGAVVLYHAGVPWLPGGYVGVDVFFVISGFLITGHLLRSLETDGRVRFAEFYARRARRILPASFVVLLATLVVAALTLGPVRVREAAVDAVATAAYVPNLLFAHQGTQYLNETDPPSLFQHYWSLGVEEQFYLLWPLLLVGFFAVRRSHRVLTVLVGAVVVVSFVACLVLTVRAQPWAFFGLPTRAWELAAGGLVAAMIGRGAALRRTLAVPLGWAGLAAVVASVLLLDASTPFPGPWAALPVAGTASVILAGASAGASGPSAVLARAPMVWVGGISYSLYLVHWPAMTLPQAILGRTEPVPVPWQLLVAVACVPLAWLSYRFVETPFRTAPRLRSARPRRVGLAVLAATTVVVASAGLAVWGAERAPQSSTTVVTATDLRRSPAGTPVVPANLEPSLAEAADDLPVVYDDGCQLDVSGQEPPSSCVYGADATAPRVVLFGDSHASQLVPALSTLADAGSIRLDVVTKSGCPATDLEVVTGRGQPYPTCSPWRAAVLDRLRADPPAVVVLADYAGESGDAEGARFSADEWGAALGRTLEMLPATTPVLVVGDTPTPGTAPSACLSDHVEDAARCDLGGEARNVEVQEGQRAAAQDAGARFVTLDEYLCNARACPAIIDNTLVYRDGTHLTATMSARLGEVLGPEVLALLPR</sequence>
<dbReference type="Pfam" id="PF19040">
    <property type="entry name" value="SGNH"/>
    <property type="match status" value="1"/>
</dbReference>
<dbReference type="PANTHER" id="PTHR23028:SF53">
    <property type="entry name" value="ACYL_TRANSF_3 DOMAIN-CONTAINING PROTEIN"/>
    <property type="match status" value="1"/>
</dbReference>
<feature type="transmembrane region" description="Helical" evidence="8">
    <location>
        <begin position="193"/>
        <end position="213"/>
    </location>
</feature>
<dbReference type="EMBL" id="CP052757">
    <property type="protein sequence ID" value="QJW38312.1"/>
    <property type="molecule type" value="Genomic_DNA"/>
</dbReference>